<evidence type="ECO:0000256" key="1">
    <source>
        <dbReference type="SAM" id="MobiDB-lite"/>
    </source>
</evidence>
<organism evidence="2 3">
    <name type="scientific">Candidatus Woykebacteria bacterium RIFCSPLOWO2_01_FULL_43_14</name>
    <dbReference type="NCBI Taxonomy" id="1802605"/>
    <lineage>
        <taxon>Bacteria</taxon>
        <taxon>Candidatus Woykeibacteriota</taxon>
    </lineage>
</organism>
<proteinExistence type="predicted"/>
<name>A0A1G1WUP1_9BACT</name>
<dbReference type="EMBL" id="MHDB01000030">
    <property type="protein sequence ID" value="OGY31435.1"/>
    <property type="molecule type" value="Genomic_DNA"/>
</dbReference>
<dbReference type="STRING" id="1802605.A3A61_02290"/>
<accession>A0A1G1WUP1</accession>
<gene>
    <name evidence="2" type="ORF">A3A61_02290</name>
</gene>
<comment type="caution">
    <text evidence="2">The sequence shown here is derived from an EMBL/GenBank/DDBJ whole genome shotgun (WGS) entry which is preliminary data.</text>
</comment>
<dbReference type="AlphaFoldDB" id="A0A1G1WUP1"/>
<dbReference type="Proteomes" id="UP000177718">
    <property type="component" value="Unassembled WGS sequence"/>
</dbReference>
<protein>
    <submittedName>
        <fullName evidence="2">Uncharacterized protein</fullName>
    </submittedName>
</protein>
<evidence type="ECO:0000313" key="2">
    <source>
        <dbReference type="EMBL" id="OGY31435.1"/>
    </source>
</evidence>
<reference evidence="2 3" key="1">
    <citation type="journal article" date="2016" name="Nat. Commun.">
        <title>Thousands of microbial genomes shed light on interconnected biogeochemical processes in an aquifer system.</title>
        <authorList>
            <person name="Anantharaman K."/>
            <person name="Brown C.T."/>
            <person name="Hug L.A."/>
            <person name="Sharon I."/>
            <person name="Castelle C.J."/>
            <person name="Probst A.J."/>
            <person name="Thomas B.C."/>
            <person name="Singh A."/>
            <person name="Wilkins M.J."/>
            <person name="Karaoz U."/>
            <person name="Brodie E.L."/>
            <person name="Williams K.H."/>
            <person name="Hubbard S.S."/>
            <person name="Banfield J.F."/>
        </authorList>
    </citation>
    <scope>NUCLEOTIDE SEQUENCE [LARGE SCALE GENOMIC DNA]</scope>
</reference>
<evidence type="ECO:0000313" key="3">
    <source>
        <dbReference type="Proteomes" id="UP000177718"/>
    </source>
</evidence>
<feature type="compositionally biased region" description="Polar residues" evidence="1">
    <location>
        <begin position="46"/>
        <end position="71"/>
    </location>
</feature>
<sequence length="71" mass="8095">MKEIHKRLFTSRDQEKREYLLLSAMTSEGFPGERDKTPKVLHSLHNRSSADSGTDEPFNSEQSRTTQGENG</sequence>
<feature type="region of interest" description="Disordered" evidence="1">
    <location>
        <begin position="27"/>
        <end position="71"/>
    </location>
</feature>